<evidence type="ECO:0000259" key="3">
    <source>
        <dbReference type="Pfam" id="PF00884"/>
    </source>
</evidence>
<proteinExistence type="predicted"/>
<evidence type="ECO:0000313" key="4">
    <source>
        <dbReference type="EMBL" id="GAG34478.1"/>
    </source>
</evidence>
<feature type="domain" description="Sulfatase N-terminal" evidence="3">
    <location>
        <begin position="47"/>
        <end position="229"/>
    </location>
</feature>
<dbReference type="GO" id="GO:0008484">
    <property type="term" value="F:sulfuric ester hydrolase activity"/>
    <property type="evidence" value="ECO:0007669"/>
    <property type="project" value="TreeGrafter"/>
</dbReference>
<keyword evidence="1" id="KW-0479">Metal-binding</keyword>
<dbReference type="Pfam" id="PF00884">
    <property type="entry name" value="Sulfatase"/>
    <property type="match status" value="1"/>
</dbReference>
<dbReference type="InterPro" id="IPR017850">
    <property type="entry name" value="Alkaline_phosphatase_core_sf"/>
</dbReference>
<dbReference type="PANTHER" id="PTHR45953">
    <property type="entry name" value="IDURONATE 2-SULFATASE"/>
    <property type="match status" value="1"/>
</dbReference>
<reference evidence="4" key="1">
    <citation type="journal article" date="2014" name="Front. Microbiol.">
        <title>High frequency of phylogenetically diverse reductive dehalogenase-homologous genes in deep subseafloor sedimentary metagenomes.</title>
        <authorList>
            <person name="Kawai M."/>
            <person name="Futagami T."/>
            <person name="Toyoda A."/>
            <person name="Takaki Y."/>
            <person name="Nishi S."/>
            <person name="Hori S."/>
            <person name="Arai W."/>
            <person name="Tsubouchi T."/>
            <person name="Morono Y."/>
            <person name="Uchiyama I."/>
            <person name="Ito T."/>
            <person name="Fujiyama A."/>
            <person name="Inagaki F."/>
            <person name="Takami H."/>
        </authorList>
    </citation>
    <scope>NUCLEOTIDE SEQUENCE</scope>
    <source>
        <strain evidence="4">Expedition CK06-06</strain>
    </source>
</reference>
<sequence>GLNFDSKYNAFARWVKKKDPKFYKRLKKEGKSLHHFPAELHFSRWAAETTIDLIKNRDKKHPFFLLMSLFDPHDPYFDHPLEAANLVHEENIPKPQPIPNDKNMPGGVRRELEKSQFIKKNSQTFKGSIHKLRKGYYASIAFLDREMGKVLDYLDEQGLTENTLVIFVSDHGDMLFDRGLFTKGAFFYDPSVRVPFLMRLPGKIPAGRRVKKPVQQLDIAATVLSLAGYSKDKLNEIMPESMDLL</sequence>
<accession>X0XCX4</accession>
<dbReference type="SUPFAM" id="SSF53649">
    <property type="entry name" value="Alkaline phosphatase-like"/>
    <property type="match status" value="1"/>
</dbReference>
<name>X0XCX4_9ZZZZ</name>
<evidence type="ECO:0000256" key="1">
    <source>
        <dbReference type="ARBA" id="ARBA00022723"/>
    </source>
</evidence>
<feature type="non-terminal residue" evidence="4">
    <location>
        <position position="1"/>
    </location>
</feature>
<dbReference type="EMBL" id="BARS01046926">
    <property type="protein sequence ID" value="GAG34478.1"/>
    <property type="molecule type" value="Genomic_DNA"/>
</dbReference>
<dbReference type="GO" id="GO:0005737">
    <property type="term" value="C:cytoplasm"/>
    <property type="evidence" value="ECO:0007669"/>
    <property type="project" value="TreeGrafter"/>
</dbReference>
<dbReference type="Gene3D" id="3.40.720.10">
    <property type="entry name" value="Alkaline Phosphatase, subunit A"/>
    <property type="match status" value="1"/>
</dbReference>
<dbReference type="InterPro" id="IPR000917">
    <property type="entry name" value="Sulfatase_N"/>
</dbReference>
<comment type="caution">
    <text evidence="4">The sequence shown here is derived from an EMBL/GenBank/DDBJ whole genome shotgun (WGS) entry which is preliminary data.</text>
</comment>
<evidence type="ECO:0000256" key="2">
    <source>
        <dbReference type="ARBA" id="ARBA00022801"/>
    </source>
</evidence>
<dbReference type="AlphaFoldDB" id="X0XCX4"/>
<organism evidence="4">
    <name type="scientific">marine sediment metagenome</name>
    <dbReference type="NCBI Taxonomy" id="412755"/>
    <lineage>
        <taxon>unclassified sequences</taxon>
        <taxon>metagenomes</taxon>
        <taxon>ecological metagenomes</taxon>
    </lineage>
</organism>
<feature type="non-terminal residue" evidence="4">
    <location>
        <position position="245"/>
    </location>
</feature>
<keyword evidence="2" id="KW-0378">Hydrolase</keyword>
<protein>
    <recommendedName>
        <fullName evidence="3">Sulfatase N-terminal domain-containing protein</fullName>
    </recommendedName>
</protein>
<gene>
    <name evidence="4" type="ORF">S01H1_70558</name>
</gene>
<dbReference type="GO" id="GO:0046872">
    <property type="term" value="F:metal ion binding"/>
    <property type="evidence" value="ECO:0007669"/>
    <property type="project" value="UniProtKB-KW"/>
</dbReference>
<dbReference type="PANTHER" id="PTHR45953:SF1">
    <property type="entry name" value="IDURONATE 2-SULFATASE"/>
    <property type="match status" value="1"/>
</dbReference>